<dbReference type="Proteomes" id="UP000323994">
    <property type="component" value="Unassembled WGS sequence"/>
</dbReference>
<dbReference type="AlphaFoldDB" id="A0A5M8QKV3"/>
<gene>
    <name evidence="2" type="ORF">FEM33_20535</name>
</gene>
<evidence type="ECO:0000313" key="3">
    <source>
        <dbReference type="Proteomes" id="UP000323994"/>
    </source>
</evidence>
<sequence>MGKSSIHIMPVKSGSESHNQRLQNLNYVREDLSHLNSSFILAPIAETRKDIETRYQESTGQKMQAKQTPIREGVLLIDEKHSVDDLKRVAVKLEERFGIRTIQAYAHKDEGHWNKETGIWKPNHHAHMVFDWTDKDTGKSLKLKREDLAEVQTLVAETLGLERGHASTKKHIESREYKVLKVEEEIKKAFKLQNGLPDAFKVIETAKETEKTIKPLKHEKNALEMDNAMLRANKNFLTDKNESLREENKKLELEKQNKNQMRR</sequence>
<protein>
    <submittedName>
        <fullName evidence="2">Mobilization protein</fullName>
    </submittedName>
</protein>
<accession>A0A5M8QKV3</accession>
<dbReference type="OrthoDB" id="1222728at2"/>
<dbReference type="RefSeq" id="WP_139013870.1">
    <property type="nucleotide sequence ID" value="NZ_VBSN01000062.1"/>
</dbReference>
<keyword evidence="3" id="KW-1185">Reference proteome</keyword>
<comment type="caution">
    <text evidence="2">The sequence shown here is derived from an EMBL/GenBank/DDBJ whole genome shotgun (WGS) entry which is preliminary data.</text>
</comment>
<evidence type="ECO:0000256" key="1">
    <source>
        <dbReference type="SAM" id="MobiDB-lite"/>
    </source>
</evidence>
<evidence type="ECO:0000313" key="2">
    <source>
        <dbReference type="EMBL" id="KAA6436817.1"/>
    </source>
</evidence>
<feature type="region of interest" description="Disordered" evidence="1">
    <location>
        <begin position="239"/>
        <end position="263"/>
    </location>
</feature>
<proteinExistence type="predicted"/>
<reference evidence="2 3" key="1">
    <citation type="submission" date="2019-05" db="EMBL/GenBank/DDBJ databases">
        <authorList>
            <person name="Qu J.-H."/>
        </authorList>
    </citation>
    <scope>NUCLEOTIDE SEQUENCE [LARGE SCALE GENOMIC DNA]</scope>
    <source>
        <strain evidence="2 3">NS28</strain>
    </source>
</reference>
<feature type="compositionally biased region" description="Basic and acidic residues" evidence="1">
    <location>
        <begin position="239"/>
        <end position="257"/>
    </location>
</feature>
<name>A0A5M8QKV3_9BACT</name>
<organism evidence="2 3">
    <name type="scientific">Dyadobacter flavalbus</name>
    <dbReference type="NCBI Taxonomy" id="2579942"/>
    <lineage>
        <taxon>Bacteria</taxon>
        <taxon>Pseudomonadati</taxon>
        <taxon>Bacteroidota</taxon>
        <taxon>Cytophagia</taxon>
        <taxon>Cytophagales</taxon>
        <taxon>Spirosomataceae</taxon>
        <taxon>Dyadobacter</taxon>
    </lineage>
</organism>
<dbReference type="EMBL" id="VBSN01000062">
    <property type="protein sequence ID" value="KAA6436817.1"/>
    <property type="molecule type" value="Genomic_DNA"/>
</dbReference>